<keyword evidence="3" id="KW-1185">Reference proteome</keyword>
<evidence type="ECO:0000259" key="1">
    <source>
        <dbReference type="Pfam" id="PF01243"/>
    </source>
</evidence>
<comment type="caution">
    <text evidence="2">The sequence shown here is derived from an EMBL/GenBank/DDBJ whole genome shotgun (WGS) entry which is preliminary data.</text>
</comment>
<dbReference type="InterPro" id="IPR012349">
    <property type="entry name" value="Split_barrel_FMN-bd"/>
</dbReference>
<dbReference type="RefSeq" id="WP_077277879.1">
    <property type="nucleotide sequence ID" value="NZ_MVBK01000021.1"/>
</dbReference>
<dbReference type="Proteomes" id="UP000189462">
    <property type="component" value="Unassembled WGS sequence"/>
</dbReference>
<organism evidence="2 3">
    <name type="scientific">Thioalkalivibrio denitrificans</name>
    <dbReference type="NCBI Taxonomy" id="108003"/>
    <lineage>
        <taxon>Bacteria</taxon>
        <taxon>Pseudomonadati</taxon>
        <taxon>Pseudomonadota</taxon>
        <taxon>Gammaproteobacteria</taxon>
        <taxon>Chromatiales</taxon>
        <taxon>Ectothiorhodospiraceae</taxon>
        <taxon>Thioalkalivibrio</taxon>
    </lineage>
</organism>
<dbReference type="InterPro" id="IPR011576">
    <property type="entry name" value="Pyridox_Oxase_N"/>
</dbReference>
<dbReference type="Pfam" id="PF01243">
    <property type="entry name" value="PNPOx_N"/>
    <property type="match status" value="1"/>
</dbReference>
<dbReference type="PANTHER" id="PTHR39336:SF1">
    <property type="entry name" value="PYRIDOXAMINE PHOSPHATE OXIDASE FAMILY PROTEIN (AFU_ORTHOLOGUE AFUA_6G11440)"/>
    <property type="match status" value="1"/>
</dbReference>
<dbReference type="AlphaFoldDB" id="A0A1V3NQA6"/>
<dbReference type="Gene3D" id="2.30.110.10">
    <property type="entry name" value="Electron Transport, Fmn-binding Protein, Chain A"/>
    <property type="match status" value="1"/>
</dbReference>
<dbReference type="PANTHER" id="PTHR39336">
    <property type="entry name" value="PYRIDOXAMINE PHOSPHATE OXIDASE FAMILY PROTEIN (AFU_ORTHOLOGUE AFUA_6G11440)"/>
    <property type="match status" value="1"/>
</dbReference>
<evidence type="ECO:0000313" key="2">
    <source>
        <dbReference type="EMBL" id="OOG27184.1"/>
    </source>
</evidence>
<dbReference type="OrthoDB" id="115989at2"/>
<dbReference type="STRING" id="108003.B1C78_04175"/>
<name>A0A1V3NQA6_9GAMM</name>
<sequence>MGRILDTITAAQCDFIRAQPVFFVATAPRADDGHINVSPKGLDTLRIIDAHTAVYLDLTGSGNETAAHLAENGRITLMFCAFAGKPGIVRLYGMGRVVRPGDDDWGRLTALFDPLPGVRQIIRVDVRHTQTSCGFGVPEMTLAGHRGELEAWARRKGPRGVLDYQRQRNAVSIDGLPAPGFDGEAEA</sequence>
<dbReference type="SUPFAM" id="SSF50475">
    <property type="entry name" value="FMN-binding split barrel"/>
    <property type="match status" value="1"/>
</dbReference>
<accession>A0A1V3NQA6</accession>
<protein>
    <submittedName>
        <fullName evidence="2">Pyridoxamine 5'-phosphate oxidase</fullName>
    </submittedName>
</protein>
<gene>
    <name evidence="2" type="ORF">B1C78_04175</name>
</gene>
<evidence type="ECO:0000313" key="3">
    <source>
        <dbReference type="Proteomes" id="UP000189462"/>
    </source>
</evidence>
<feature type="domain" description="Pyridoxamine 5'-phosphate oxidase N-terminal" evidence="1">
    <location>
        <begin position="9"/>
        <end position="130"/>
    </location>
</feature>
<proteinExistence type="predicted"/>
<reference evidence="2 3" key="1">
    <citation type="submission" date="2017-02" db="EMBL/GenBank/DDBJ databases">
        <title>Genomic diversity within the haloalkaliphilic genus Thioalkalivibrio.</title>
        <authorList>
            <person name="Ahn A.-C."/>
            <person name="Meier-Kolthoff J."/>
            <person name="Overmars L."/>
            <person name="Richter M."/>
            <person name="Woyke T."/>
            <person name="Sorokin D.Y."/>
            <person name="Muyzer G."/>
        </authorList>
    </citation>
    <scope>NUCLEOTIDE SEQUENCE [LARGE SCALE GENOMIC DNA]</scope>
    <source>
        <strain evidence="2 3">ALJD</strain>
    </source>
</reference>
<dbReference type="EMBL" id="MVBK01000021">
    <property type="protein sequence ID" value="OOG27184.1"/>
    <property type="molecule type" value="Genomic_DNA"/>
</dbReference>